<dbReference type="GO" id="GO:0016020">
    <property type="term" value="C:membrane"/>
    <property type="evidence" value="ECO:0007669"/>
    <property type="project" value="TreeGrafter"/>
</dbReference>
<feature type="transmembrane region" description="Helical" evidence="1">
    <location>
        <begin position="265"/>
        <end position="284"/>
    </location>
</feature>
<feature type="transmembrane region" description="Helical" evidence="1">
    <location>
        <begin position="241"/>
        <end position="259"/>
    </location>
</feature>
<evidence type="ECO:0000313" key="3">
    <source>
        <dbReference type="Proteomes" id="UP000182737"/>
    </source>
</evidence>
<evidence type="ECO:0000313" key="2">
    <source>
        <dbReference type="EMBL" id="SFI81181.1"/>
    </source>
</evidence>
<feature type="transmembrane region" description="Helical" evidence="1">
    <location>
        <begin position="80"/>
        <end position="102"/>
    </location>
</feature>
<evidence type="ECO:0000256" key="1">
    <source>
        <dbReference type="SAM" id="Phobius"/>
    </source>
</evidence>
<organism evidence="2 3">
    <name type="scientific">Treponema bryantii</name>
    <dbReference type="NCBI Taxonomy" id="163"/>
    <lineage>
        <taxon>Bacteria</taxon>
        <taxon>Pseudomonadati</taxon>
        <taxon>Spirochaetota</taxon>
        <taxon>Spirochaetia</taxon>
        <taxon>Spirochaetales</taxon>
        <taxon>Treponemataceae</taxon>
        <taxon>Treponema</taxon>
    </lineage>
</organism>
<feature type="transmembrane region" description="Helical" evidence="1">
    <location>
        <begin position="191"/>
        <end position="212"/>
    </location>
</feature>
<dbReference type="OrthoDB" id="9779233at2"/>
<gene>
    <name evidence="2" type="ORF">SAMN04487775_106120</name>
</gene>
<reference evidence="3" key="1">
    <citation type="submission" date="2016-10" db="EMBL/GenBank/DDBJ databases">
        <authorList>
            <person name="Varghese N."/>
            <person name="Submissions S."/>
        </authorList>
    </citation>
    <scope>NUCLEOTIDE SEQUENCE [LARGE SCALE GENOMIC DNA]</scope>
    <source>
        <strain evidence="3">XBD1002</strain>
    </source>
</reference>
<sequence>MIMIKNRAAALFVIILIYILAGFGGVYAYDYFSSPEGLALSYPAAIFFADVAATVIVFIFSLIFGNASVYDPYWSVQPPVILLVTFIKTIASVKTGNAAISVSDVEAVASWSFLACMLLTAVFFWAIRLTANWSYNFESFEYQDWRYVMLKEKSGIAYPLINFIGIHMFPTCVVYLCVLPAVTAIVEGAAFKPLCFVFVMLSVLAAVFQGIADIQMHRFRNSGVGGFIRTGLWKHSRHPNYACEILMWWGIGLASVVALGGKIWLLSGALINTLMFLFVSIPMADKRQSRKPGFEEYKKETRMLL</sequence>
<dbReference type="Proteomes" id="UP000182737">
    <property type="component" value="Unassembled WGS sequence"/>
</dbReference>
<dbReference type="InterPro" id="IPR010721">
    <property type="entry name" value="UstE-like"/>
</dbReference>
<name>A0A1I3L8Y0_9SPIR</name>
<keyword evidence="3" id="KW-1185">Reference proteome</keyword>
<dbReference type="Gene3D" id="1.20.120.1630">
    <property type="match status" value="1"/>
</dbReference>
<protein>
    <submittedName>
        <fullName evidence="2">Steroid 5-alpha reductase family enzyme</fullName>
    </submittedName>
</protein>
<dbReference type="PANTHER" id="PTHR32251">
    <property type="entry name" value="3-OXO-5-ALPHA-STEROID 4-DEHYDROGENASE"/>
    <property type="match status" value="1"/>
</dbReference>
<proteinExistence type="predicted"/>
<feature type="transmembrane region" description="Helical" evidence="1">
    <location>
        <begin position="44"/>
        <end position="68"/>
    </location>
</feature>
<feature type="transmembrane region" description="Helical" evidence="1">
    <location>
        <begin position="156"/>
        <end position="185"/>
    </location>
</feature>
<dbReference type="Pfam" id="PF06966">
    <property type="entry name" value="DUF1295"/>
    <property type="match status" value="1"/>
</dbReference>
<keyword evidence="1" id="KW-1133">Transmembrane helix</keyword>
<keyword evidence="1" id="KW-0812">Transmembrane</keyword>
<keyword evidence="1" id="KW-0472">Membrane</keyword>
<feature type="transmembrane region" description="Helical" evidence="1">
    <location>
        <begin position="108"/>
        <end position="127"/>
    </location>
</feature>
<dbReference type="EMBL" id="FORI01000006">
    <property type="protein sequence ID" value="SFI81181.1"/>
    <property type="molecule type" value="Genomic_DNA"/>
</dbReference>
<accession>A0A1I3L8Y0</accession>
<dbReference type="RefSeq" id="WP_074931862.1">
    <property type="nucleotide sequence ID" value="NZ_FORI01000006.1"/>
</dbReference>
<dbReference type="AlphaFoldDB" id="A0A1I3L8Y0"/>
<dbReference type="PANTHER" id="PTHR32251:SF23">
    <property type="entry name" value="3-OXO-5-ALPHA-STEROID 4-DEHYDROGENASE (DUF1295)"/>
    <property type="match status" value="1"/>
</dbReference>